<dbReference type="AlphaFoldDB" id="A0A3A6UBI8"/>
<evidence type="ECO:0000313" key="3">
    <source>
        <dbReference type="Proteomes" id="UP000273022"/>
    </source>
</evidence>
<name>A0A3A6UBI8_9GAMM</name>
<dbReference type="OrthoDB" id="8685152at2"/>
<gene>
    <name evidence="2" type="ORF">D5R81_00775</name>
</gene>
<evidence type="ECO:0000256" key="1">
    <source>
        <dbReference type="SAM" id="Phobius"/>
    </source>
</evidence>
<feature type="transmembrane region" description="Helical" evidence="1">
    <location>
        <begin position="46"/>
        <end position="66"/>
    </location>
</feature>
<dbReference type="RefSeq" id="WP_121851755.1">
    <property type="nucleotide sequence ID" value="NZ_CP037952.1"/>
</dbReference>
<keyword evidence="1" id="KW-0472">Membrane</keyword>
<sequence>MALIECSACKKRISSLAKSCQFCGVSQGEESEGTQKIRQINRASQLQTHSFIALTLFIAGVMIWFWGGEAAEGTRLYIGGACFVFGFIGYLITRIRIILNRRGKV</sequence>
<keyword evidence="3" id="KW-1185">Reference proteome</keyword>
<evidence type="ECO:0000313" key="2">
    <source>
        <dbReference type="EMBL" id="RJY19386.1"/>
    </source>
</evidence>
<feature type="transmembrane region" description="Helical" evidence="1">
    <location>
        <begin position="78"/>
        <end position="99"/>
    </location>
</feature>
<comment type="caution">
    <text evidence="2">The sequence shown here is derived from an EMBL/GenBank/DDBJ whole genome shotgun (WGS) entry which is preliminary data.</text>
</comment>
<protein>
    <submittedName>
        <fullName evidence="2">Zinc ribbon domain-containing protein</fullName>
    </submittedName>
</protein>
<proteinExistence type="predicted"/>
<organism evidence="2 3">
    <name type="scientific">Parashewanella spongiae</name>
    <dbReference type="NCBI Taxonomy" id="342950"/>
    <lineage>
        <taxon>Bacteria</taxon>
        <taxon>Pseudomonadati</taxon>
        <taxon>Pseudomonadota</taxon>
        <taxon>Gammaproteobacteria</taxon>
        <taxon>Alteromonadales</taxon>
        <taxon>Shewanellaceae</taxon>
        <taxon>Parashewanella</taxon>
    </lineage>
</organism>
<keyword evidence="1" id="KW-0812">Transmembrane</keyword>
<reference evidence="2 3" key="1">
    <citation type="submission" date="2018-09" db="EMBL/GenBank/DDBJ databases">
        <title>Phylogeny of the Shewanellaceae, and recommendation for two new genera, Pseudoshewanella and Parashewanella.</title>
        <authorList>
            <person name="Wang G."/>
        </authorList>
    </citation>
    <scope>NUCLEOTIDE SEQUENCE [LARGE SCALE GENOMIC DNA]</scope>
    <source>
        <strain evidence="2 3">KCTC 22492</strain>
    </source>
</reference>
<dbReference type="EMBL" id="QYYH01000003">
    <property type="protein sequence ID" value="RJY19386.1"/>
    <property type="molecule type" value="Genomic_DNA"/>
</dbReference>
<keyword evidence="1" id="KW-1133">Transmembrane helix</keyword>
<dbReference type="Proteomes" id="UP000273022">
    <property type="component" value="Unassembled WGS sequence"/>
</dbReference>
<accession>A0A3A6UBI8</accession>